<evidence type="ECO:0000256" key="4">
    <source>
        <dbReference type="SAM" id="MobiDB-lite"/>
    </source>
</evidence>
<proteinExistence type="predicted"/>
<evidence type="ECO:0000256" key="1">
    <source>
        <dbReference type="ARBA" id="ARBA00022679"/>
    </source>
</evidence>
<comment type="caution">
    <text evidence="7">The sequence shown here is derived from an EMBL/GenBank/DDBJ whole genome shotgun (WGS) entry which is preliminary data.</text>
</comment>
<feature type="domain" description="tRNA nucleotidyltransferase/poly(A) polymerase RNA and SrmB- binding" evidence="6">
    <location>
        <begin position="192"/>
        <end position="253"/>
    </location>
</feature>
<dbReference type="PANTHER" id="PTHR43051:SF1">
    <property type="entry name" value="POLYNUCLEOTIDE ADENYLYLTRANSFERASE FAMILY PROTEIN"/>
    <property type="match status" value="1"/>
</dbReference>
<evidence type="ECO:0000259" key="6">
    <source>
        <dbReference type="Pfam" id="PF12627"/>
    </source>
</evidence>
<feature type="domain" description="Poly A polymerase head" evidence="5">
    <location>
        <begin position="50"/>
        <end position="164"/>
    </location>
</feature>
<dbReference type="GO" id="GO:1990817">
    <property type="term" value="F:poly(A) RNA polymerase activity"/>
    <property type="evidence" value="ECO:0007669"/>
    <property type="project" value="UniProtKB-EC"/>
</dbReference>
<dbReference type="CDD" id="cd05398">
    <property type="entry name" value="NT_ClassII-CCAase"/>
    <property type="match status" value="1"/>
</dbReference>
<feature type="region of interest" description="Disordered" evidence="4">
    <location>
        <begin position="363"/>
        <end position="392"/>
    </location>
</feature>
<dbReference type="SUPFAM" id="SSF81891">
    <property type="entry name" value="Poly A polymerase C-terminal region-like"/>
    <property type="match status" value="1"/>
</dbReference>
<accession>A0A644SWK7</accession>
<dbReference type="Pfam" id="PF01743">
    <property type="entry name" value="PolyA_pol"/>
    <property type="match status" value="1"/>
</dbReference>
<dbReference type="Gene3D" id="1.10.3090.10">
    <property type="entry name" value="cca-adding enzyme, domain 2"/>
    <property type="match status" value="1"/>
</dbReference>
<organism evidence="7">
    <name type="scientific">bioreactor metagenome</name>
    <dbReference type="NCBI Taxonomy" id="1076179"/>
    <lineage>
        <taxon>unclassified sequences</taxon>
        <taxon>metagenomes</taxon>
        <taxon>ecological metagenomes</taxon>
    </lineage>
</organism>
<feature type="compositionally biased region" description="Basic residues" evidence="4">
    <location>
        <begin position="365"/>
        <end position="379"/>
    </location>
</feature>
<dbReference type="PANTHER" id="PTHR43051">
    <property type="entry name" value="POLYNUCLEOTIDE ADENYLYLTRANSFERASE FAMILY PROTEIN"/>
    <property type="match status" value="1"/>
</dbReference>
<evidence type="ECO:0000313" key="7">
    <source>
        <dbReference type="EMBL" id="MPL58993.1"/>
    </source>
</evidence>
<keyword evidence="2" id="KW-0547">Nucleotide-binding</keyword>
<gene>
    <name evidence="7" type="primary">pcnB_1</name>
    <name evidence="7" type="ORF">SDC9_04541</name>
</gene>
<dbReference type="InterPro" id="IPR043519">
    <property type="entry name" value="NT_sf"/>
</dbReference>
<name>A0A644SWK7_9ZZZZ</name>
<dbReference type="AlphaFoldDB" id="A0A644SWK7"/>
<evidence type="ECO:0000256" key="3">
    <source>
        <dbReference type="SAM" id="Coils"/>
    </source>
</evidence>
<dbReference type="GO" id="GO:0043633">
    <property type="term" value="P:polyadenylation-dependent RNA catabolic process"/>
    <property type="evidence" value="ECO:0007669"/>
    <property type="project" value="InterPro"/>
</dbReference>
<dbReference type="InterPro" id="IPR032828">
    <property type="entry name" value="PolyA_RNA-bd"/>
</dbReference>
<feature type="coiled-coil region" evidence="3">
    <location>
        <begin position="262"/>
        <end position="292"/>
    </location>
</feature>
<dbReference type="InterPro" id="IPR052191">
    <property type="entry name" value="tRNA_ntf/polyA_polymerase_I"/>
</dbReference>
<dbReference type="GO" id="GO:0003723">
    <property type="term" value="F:RNA binding"/>
    <property type="evidence" value="ECO:0007669"/>
    <property type="project" value="InterPro"/>
</dbReference>
<dbReference type="InterPro" id="IPR010206">
    <property type="entry name" value="PolA_pol_I"/>
</dbReference>
<protein>
    <submittedName>
        <fullName evidence="7">Poly(A) polymerase I</fullName>
        <ecNumber evidence="7">2.7.7.19</ecNumber>
    </submittedName>
</protein>
<dbReference type="GO" id="GO:0006396">
    <property type="term" value="P:RNA processing"/>
    <property type="evidence" value="ECO:0007669"/>
    <property type="project" value="InterPro"/>
</dbReference>
<dbReference type="EMBL" id="VSSQ01000008">
    <property type="protein sequence ID" value="MPL58993.1"/>
    <property type="molecule type" value="Genomic_DNA"/>
</dbReference>
<dbReference type="Pfam" id="PF12627">
    <property type="entry name" value="PolyA_pol_RNAbd"/>
    <property type="match status" value="1"/>
</dbReference>
<dbReference type="NCBIfam" id="TIGR01942">
    <property type="entry name" value="pcnB"/>
    <property type="match status" value="1"/>
</dbReference>
<dbReference type="SUPFAM" id="SSF81301">
    <property type="entry name" value="Nucleotidyltransferase"/>
    <property type="match status" value="1"/>
</dbReference>
<dbReference type="InterPro" id="IPR002646">
    <property type="entry name" value="PolA_pol_head_dom"/>
</dbReference>
<keyword evidence="7" id="KW-0548">Nucleotidyltransferase</keyword>
<dbReference type="GO" id="GO:0000166">
    <property type="term" value="F:nucleotide binding"/>
    <property type="evidence" value="ECO:0007669"/>
    <property type="project" value="UniProtKB-KW"/>
</dbReference>
<keyword evidence="1 7" id="KW-0808">Transferase</keyword>
<sequence length="392" mass="44374">MFIRYSRDKKGNLVEKALVYTESEHGIHKSMIDPDALRIVERLKAEGHQAYIVGGAVRDLVQGKSPKDFDLVTDALPNKIKRLFRNARVIGRRFRLVHIMAGGQLFEVSTFRSNKNGSVGNEFGSMDEDALRRDFTFNALYLDPTDLSLVDFVGGYKDLRAKKIKPIIPLGLIFKEDPVRIVRCIKYGVSAGFPIPFSLKRAIRRDSRLLADVSPSRMTEEFFKILASGKAEDVFRALVEFRILHYFVPSVWARMREDIAYANRLFADLNSLDKQKLELENTIAEKESANQGQGGKSRTLSVILSYFLKSFLLSDALSVEDSGEKFRESLLAARAFIQPLNPPRVDLEAAVLMIYRNSGLSPLQKPKRIRQRKEHKNKKPAPVDSADSTQVP</sequence>
<dbReference type="Gene3D" id="3.30.460.10">
    <property type="entry name" value="Beta Polymerase, domain 2"/>
    <property type="match status" value="1"/>
</dbReference>
<keyword evidence="3" id="KW-0175">Coiled coil</keyword>
<evidence type="ECO:0000256" key="2">
    <source>
        <dbReference type="ARBA" id="ARBA00022741"/>
    </source>
</evidence>
<dbReference type="EC" id="2.7.7.19" evidence="7"/>
<reference evidence="7" key="1">
    <citation type="submission" date="2019-08" db="EMBL/GenBank/DDBJ databases">
        <authorList>
            <person name="Kucharzyk K."/>
            <person name="Murdoch R.W."/>
            <person name="Higgins S."/>
            <person name="Loffler F."/>
        </authorList>
    </citation>
    <scope>NUCLEOTIDE SEQUENCE</scope>
</reference>
<evidence type="ECO:0000259" key="5">
    <source>
        <dbReference type="Pfam" id="PF01743"/>
    </source>
</evidence>